<feature type="compositionally biased region" description="Acidic residues" evidence="1">
    <location>
        <begin position="33"/>
        <end position="43"/>
    </location>
</feature>
<evidence type="ECO:0000256" key="2">
    <source>
        <dbReference type="SAM" id="SignalP"/>
    </source>
</evidence>
<dbReference type="AlphaFoldDB" id="A1DAR0"/>
<feature type="region of interest" description="Disordered" evidence="1">
    <location>
        <begin position="22"/>
        <end position="57"/>
    </location>
</feature>
<proteinExistence type="predicted"/>
<dbReference type="EMBL" id="DS027694">
    <property type="protein sequence ID" value="EAW19950.1"/>
    <property type="molecule type" value="Genomic_DNA"/>
</dbReference>
<dbReference type="KEGG" id="nfi:NFIA_095700"/>
<dbReference type="Proteomes" id="UP000006702">
    <property type="component" value="Unassembled WGS sequence"/>
</dbReference>
<dbReference type="RefSeq" id="XP_001261847.1">
    <property type="nucleotide sequence ID" value="XM_001261846.1"/>
</dbReference>
<dbReference type="OrthoDB" id="4869700at2759"/>
<evidence type="ECO:0000313" key="4">
    <source>
        <dbReference type="Proteomes" id="UP000006702"/>
    </source>
</evidence>
<evidence type="ECO:0000256" key="1">
    <source>
        <dbReference type="SAM" id="MobiDB-lite"/>
    </source>
</evidence>
<keyword evidence="2" id="KW-0732">Signal</keyword>
<organism evidence="3 4">
    <name type="scientific">Neosartorya fischeri (strain ATCC 1020 / DSM 3700 / CBS 544.65 / FGSC A1164 / JCM 1740 / NRRL 181 / WB 181)</name>
    <name type="common">Aspergillus fischerianus</name>
    <dbReference type="NCBI Taxonomy" id="331117"/>
    <lineage>
        <taxon>Eukaryota</taxon>
        <taxon>Fungi</taxon>
        <taxon>Dikarya</taxon>
        <taxon>Ascomycota</taxon>
        <taxon>Pezizomycotina</taxon>
        <taxon>Eurotiomycetes</taxon>
        <taxon>Eurotiomycetidae</taxon>
        <taxon>Eurotiales</taxon>
        <taxon>Aspergillaceae</taxon>
        <taxon>Aspergillus</taxon>
        <taxon>Aspergillus subgen. Fumigati</taxon>
    </lineage>
</organism>
<dbReference type="OMA" id="LGYAWIG"/>
<dbReference type="eggNOG" id="ENOG502SP1W">
    <property type="taxonomic scope" value="Eukaryota"/>
</dbReference>
<evidence type="ECO:0000313" key="3">
    <source>
        <dbReference type="EMBL" id="EAW19950.1"/>
    </source>
</evidence>
<reference evidence="4" key="1">
    <citation type="journal article" date="2008" name="PLoS Genet.">
        <title>Genomic islands in the pathogenic filamentous fungus Aspergillus fumigatus.</title>
        <authorList>
            <person name="Fedorova N.D."/>
            <person name="Khaldi N."/>
            <person name="Joardar V.S."/>
            <person name="Maiti R."/>
            <person name="Amedeo P."/>
            <person name="Anderson M.J."/>
            <person name="Crabtree J."/>
            <person name="Silva J.C."/>
            <person name="Badger J.H."/>
            <person name="Albarraq A."/>
            <person name="Angiuoli S."/>
            <person name="Bussey H."/>
            <person name="Bowyer P."/>
            <person name="Cotty P.J."/>
            <person name="Dyer P.S."/>
            <person name="Egan A."/>
            <person name="Galens K."/>
            <person name="Fraser-Liggett C.M."/>
            <person name="Haas B.J."/>
            <person name="Inman J.M."/>
            <person name="Kent R."/>
            <person name="Lemieux S."/>
            <person name="Malavazi I."/>
            <person name="Orvis J."/>
            <person name="Roemer T."/>
            <person name="Ronning C.M."/>
            <person name="Sundaram J.P."/>
            <person name="Sutton G."/>
            <person name="Turner G."/>
            <person name="Venter J.C."/>
            <person name="White O.R."/>
            <person name="Whitty B.R."/>
            <person name="Youngman P."/>
            <person name="Wolfe K.H."/>
            <person name="Goldman G.H."/>
            <person name="Wortman J.R."/>
            <person name="Jiang B."/>
            <person name="Denning D.W."/>
            <person name="Nierman W.C."/>
        </authorList>
    </citation>
    <scope>NUCLEOTIDE SEQUENCE [LARGE SCALE GENOMIC DNA]</scope>
    <source>
        <strain evidence="4">ATCC 1020 / DSM 3700 / CBS 544.65 / FGSC A1164 / JCM 1740 / NRRL 181 / WB 181</strain>
    </source>
</reference>
<accession>A1DAR0</accession>
<gene>
    <name evidence="3" type="ORF">NFIA_095700</name>
</gene>
<name>A1DAR0_NEOFI</name>
<sequence>MHLPKLFASGLVLLAVPTAVTARRGGGGTDTDTSSDGDGDSSSDPEGTSTIGGGSSSCPATSDILYKSDLIPLNVYNWTSNAVGVRGGNPTTYDGSYFQGEAFLHWQFTAGRQCRNSTGTVRMLGYAWVGPQPPYPTGPTNPIIIGFKAWQTNEALENITFSYDFLHDGLYCPTEPDLVKVQTSNGWTDYQASTDIPRADRARAHDVFDLGLALDAERPDSVLFNGSLVPGLKPPPTYNVEILLPASACNRQSRLSLGYTDGLNMSGSLTNTTLELSMAGVGNGSYASGTGKNLRAMFNITFSGTFDSRNSTRAVAIKQDTQPMVFWVDNGAMMHGSLSWMLKLMFMGWVAWFVC</sequence>
<feature type="signal peptide" evidence="2">
    <location>
        <begin position="1"/>
        <end position="22"/>
    </location>
</feature>
<dbReference type="GeneID" id="4588731"/>
<keyword evidence="4" id="KW-1185">Reference proteome</keyword>
<dbReference type="VEuPathDB" id="FungiDB:NFIA_095700"/>
<feature type="chain" id="PRO_5002633588" evidence="2">
    <location>
        <begin position="23"/>
        <end position="355"/>
    </location>
</feature>
<dbReference type="HOGENOM" id="CLU_051696_0_0_1"/>
<protein>
    <submittedName>
        <fullName evidence="3">Uncharacterized protein</fullName>
    </submittedName>
</protein>